<name>A0A9Q0M9Y5_BLOTA</name>
<feature type="region of interest" description="Disordered" evidence="1">
    <location>
        <begin position="413"/>
        <end position="433"/>
    </location>
</feature>
<dbReference type="Proteomes" id="UP001142055">
    <property type="component" value="Chromosome 1"/>
</dbReference>
<protein>
    <submittedName>
        <fullName evidence="2">Uncharacterized protein</fullName>
    </submittedName>
</protein>
<comment type="caution">
    <text evidence="2">The sequence shown here is derived from an EMBL/GenBank/DDBJ whole genome shotgun (WGS) entry which is preliminary data.</text>
</comment>
<proteinExistence type="predicted"/>
<evidence type="ECO:0000256" key="1">
    <source>
        <dbReference type="SAM" id="MobiDB-lite"/>
    </source>
</evidence>
<feature type="region of interest" description="Disordered" evidence="1">
    <location>
        <begin position="118"/>
        <end position="140"/>
    </location>
</feature>
<keyword evidence="3" id="KW-1185">Reference proteome</keyword>
<evidence type="ECO:0000313" key="2">
    <source>
        <dbReference type="EMBL" id="KAJ6221986.1"/>
    </source>
</evidence>
<sequence>MEGDFSEEDYYDLEIPAVQRDPYQHKRNFHSTFRSDDFVDITNDDRTSKPLINSERIKDLLFGIQSNVFTNNEVLTVKDRKPNQWKPKLEAEKKNGSKHFGNDSVNSTNLKQTEMSIVSQPKMRTKWERSKPNSSIHEPVPLESIQSDQPHQFIQQPAKVNSKFDDKPRYQNRANPENQYLNQREAQPAKSFTNVDKDNVSTTMFVNGKSDTFISNIQPKQRNVYPSPPPPPLPPFSPLPPPLPSVWNCEFREGYDCGIVNDQSIGKYFQLENRNFFHNFDWKSWYLTLNTSLLPDSAVGARLITPYMETHNVPKGCLTLQYITQGGGISRVNLFQQDKGNYCVWSSGENRPEISQRQLVNHQLDFTIDLSRGSPRFFIELYLNPSASKTEPTVMALANVRLTYRPCYNDNSNQCRPKSMTHTDQTDSVQSIP</sequence>
<evidence type="ECO:0000313" key="3">
    <source>
        <dbReference type="Proteomes" id="UP001142055"/>
    </source>
</evidence>
<dbReference type="AlphaFoldDB" id="A0A9Q0M9Y5"/>
<reference evidence="2" key="1">
    <citation type="submission" date="2022-12" db="EMBL/GenBank/DDBJ databases">
        <title>Genome assemblies of Blomia tropicalis.</title>
        <authorList>
            <person name="Cui Y."/>
        </authorList>
    </citation>
    <scope>NUCLEOTIDE SEQUENCE</scope>
    <source>
        <tissue evidence="2">Adult mites</tissue>
    </source>
</reference>
<feature type="compositionally biased region" description="Polar residues" evidence="1">
    <location>
        <begin position="172"/>
        <end position="194"/>
    </location>
</feature>
<accession>A0A9Q0M9Y5</accession>
<gene>
    <name evidence="2" type="ORF">RDWZM_000531</name>
</gene>
<dbReference type="EMBL" id="JAPWDV010000001">
    <property type="protein sequence ID" value="KAJ6221986.1"/>
    <property type="molecule type" value="Genomic_DNA"/>
</dbReference>
<feature type="region of interest" description="Disordered" evidence="1">
    <location>
        <begin position="158"/>
        <end position="194"/>
    </location>
</feature>
<organism evidence="2 3">
    <name type="scientific">Blomia tropicalis</name>
    <name type="common">Mite</name>
    <dbReference type="NCBI Taxonomy" id="40697"/>
    <lineage>
        <taxon>Eukaryota</taxon>
        <taxon>Metazoa</taxon>
        <taxon>Ecdysozoa</taxon>
        <taxon>Arthropoda</taxon>
        <taxon>Chelicerata</taxon>
        <taxon>Arachnida</taxon>
        <taxon>Acari</taxon>
        <taxon>Acariformes</taxon>
        <taxon>Sarcoptiformes</taxon>
        <taxon>Astigmata</taxon>
        <taxon>Glycyphagoidea</taxon>
        <taxon>Echimyopodidae</taxon>
        <taxon>Blomia</taxon>
    </lineage>
</organism>